<dbReference type="PANTHER" id="PTHR45658:SF122">
    <property type="entry name" value="GATA ZINC FINGER DOMAIN-CONTAINING PROTEIN 6"/>
    <property type="match status" value="1"/>
</dbReference>
<dbReference type="Pfam" id="PF00320">
    <property type="entry name" value="GATA"/>
    <property type="match status" value="1"/>
</dbReference>
<protein>
    <submittedName>
        <fullName evidence="7">11030_t:CDS:1</fullName>
    </submittedName>
</protein>
<dbReference type="InterPro" id="IPR000679">
    <property type="entry name" value="Znf_GATA"/>
</dbReference>
<evidence type="ECO:0000256" key="1">
    <source>
        <dbReference type="ARBA" id="ARBA00022723"/>
    </source>
</evidence>
<feature type="domain" description="GATA-type" evidence="6">
    <location>
        <begin position="253"/>
        <end position="284"/>
    </location>
</feature>
<dbReference type="GO" id="GO:0008270">
    <property type="term" value="F:zinc ion binding"/>
    <property type="evidence" value="ECO:0007669"/>
    <property type="project" value="UniProtKB-KW"/>
</dbReference>
<evidence type="ECO:0000259" key="6">
    <source>
        <dbReference type="PROSITE" id="PS50114"/>
    </source>
</evidence>
<feature type="region of interest" description="Disordered" evidence="5">
    <location>
        <begin position="109"/>
        <end position="148"/>
    </location>
</feature>
<evidence type="ECO:0000313" key="7">
    <source>
        <dbReference type="EMBL" id="CAG8432969.1"/>
    </source>
</evidence>
<dbReference type="SUPFAM" id="SSF57716">
    <property type="entry name" value="Glucocorticoid receptor-like (DNA-binding domain)"/>
    <property type="match status" value="1"/>
</dbReference>
<dbReference type="InterPro" id="IPR013088">
    <property type="entry name" value="Znf_NHR/GATA"/>
</dbReference>
<dbReference type="GO" id="GO:0006355">
    <property type="term" value="P:regulation of DNA-templated transcription"/>
    <property type="evidence" value="ECO:0007669"/>
    <property type="project" value="InterPro"/>
</dbReference>
<evidence type="ECO:0000256" key="5">
    <source>
        <dbReference type="SAM" id="MobiDB-lite"/>
    </source>
</evidence>
<feature type="compositionally biased region" description="Low complexity" evidence="5">
    <location>
        <begin position="19"/>
        <end position="31"/>
    </location>
</feature>
<dbReference type="InterPro" id="IPR051140">
    <property type="entry name" value="GATA_TF"/>
</dbReference>
<dbReference type="AlphaFoldDB" id="A0A9N8V048"/>
<accession>A0A9N8V048</accession>
<feature type="compositionally biased region" description="Polar residues" evidence="5">
    <location>
        <begin position="123"/>
        <end position="139"/>
    </location>
</feature>
<evidence type="ECO:0000313" key="8">
    <source>
        <dbReference type="Proteomes" id="UP000789706"/>
    </source>
</evidence>
<sequence length="321" mass="36083">MDVNSICCSLPPLERKSFEFSSSDNYSSRSLPSPPIMEKNLPPLNSILSAPSIHNAGNNTTLTNHKPTTPTHNPPPPYISEPSRNHSYPTLNQVENNYQHHHYQNYSEPRISLDGIPPPPGRSQISSPTSQHSGSNYSLSDHLPSHYGGRSNIESPYVIDHCNQISQFVFQYREARMSSNSWQINETELTSMINRTYDVLNILSGLKGELTSQAATNENSQDEELDLSRKRSSNMQQRTKYRKRSKRAAPPGRCHSCNISETPEWRRGPDGARTLCNACGLHKKCIYRIVILPEEVLTTLSDPLKFIKLIGIIGITENSNK</sequence>
<keyword evidence="2 4" id="KW-0863">Zinc-finger</keyword>
<reference evidence="7" key="1">
    <citation type="submission" date="2021-06" db="EMBL/GenBank/DDBJ databases">
        <authorList>
            <person name="Kallberg Y."/>
            <person name="Tangrot J."/>
            <person name="Rosling A."/>
        </authorList>
    </citation>
    <scope>NUCLEOTIDE SEQUENCE</scope>
    <source>
        <strain evidence="7">AZ414A</strain>
    </source>
</reference>
<dbReference type="Proteomes" id="UP000789706">
    <property type="component" value="Unassembled WGS sequence"/>
</dbReference>
<dbReference type="PROSITE" id="PS50114">
    <property type="entry name" value="GATA_ZN_FINGER_2"/>
    <property type="match status" value="1"/>
</dbReference>
<name>A0A9N8V048_9GLOM</name>
<dbReference type="PANTHER" id="PTHR45658">
    <property type="entry name" value="GATA TRANSCRIPTION FACTOR"/>
    <property type="match status" value="1"/>
</dbReference>
<feature type="region of interest" description="Disordered" evidence="5">
    <location>
        <begin position="18"/>
        <end position="90"/>
    </location>
</feature>
<comment type="caution">
    <text evidence="7">The sequence shown here is derived from an EMBL/GenBank/DDBJ whole genome shotgun (WGS) entry which is preliminary data.</text>
</comment>
<proteinExistence type="predicted"/>
<feature type="region of interest" description="Disordered" evidence="5">
    <location>
        <begin position="214"/>
        <end position="253"/>
    </location>
</feature>
<dbReference type="CDD" id="cd00202">
    <property type="entry name" value="ZnF_GATA"/>
    <property type="match status" value="1"/>
</dbReference>
<dbReference type="GO" id="GO:0043565">
    <property type="term" value="F:sequence-specific DNA binding"/>
    <property type="evidence" value="ECO:0007669"/>
    <property type="project" value="InterPro"/>
</dbReference>
<dbReference type="PROSITE" id="PS00344">
    <property type="entry name" value="GATA_ZN_FINGER_1"/>
    <property type="match status" value="1"/>
</dbReference>
<evidence type="ECO:0000256" key="3">
    <source>
        <dbReference type="ARBA" id="ARBA00022833"/>
    </source>
</evidence>
<dbReference type="SMART" id="SM00401">
    <property type="entry name" value="ZnF_GATA"/>
    <property type="match status" value="1"/>
</dbReference>
<organism evidence="7 8">
    <name type="scientific">Diversispora eburnea</name>
    <dbReference type="NCBI Taxonomy" id="1213867"/>
    <lineage>
        <taxon>Eukaryota</taxon>
        <taxon>Fungi</taxon>
        <taxon>Fungi incertae sedis</taxon>
        <taxon>Mucoromycota</taxon>
        <taxon>Glomeromycotina</taxon>
        <taxon>Glomeromycetes</taxon>
        <taxon>Diversisporales</taxon>
        <taxon>Diversisporaceae</taxon>
        <taxon>Diversispora</taxon>
    </lineage>
</organism>
<keyword evidence="1" id="KW-0479">Metal-binding</keyword>
<dbReference type="Gene3D" id="3.30.50.10">
    <property type="entry name" value="Erythroid Transcription Factor GATA-1, subunit A"/>
    <property type="match status" value="1"/>
</dbReference>
<evidence type="ECO:0000256" key="2">
    <source>
        <dbReference type="ARBA" id="ARBA00022771"/>
    </source>
</evidence>
<keyword evidence="8" id="KW-1185">Reference proteome</keyword>
<dbReference type="EMBL" id="CAJVPK010000009">
    <property type="protein sequence ID" value="CAG8432969.1"/>
    <property type="molecule type" value="Genomic_DNA"/>
</dbReference>
<dbReference type="OrthoDB" id="2162994at2759"/>
<gene>
    <name evidence="7" type="ORF">DEBURN_LOCUS293</name>
</gene>
<keyword evidence="3" id="KW-0862">Zinc</keyword>
<evidence type="ECO:0000256" key="4">
    <source>
        <dbReference type="PROSITE-ProRule" id="PRU00094"/>
    </source>
</evidence>
<feature type="compositionally biased region" description="Low complexity" evidence="5">
    <location>
        <begin position="58"/>
        <end position="71"/>
    </location>
</feature>